<feature type="compositionally biased region" description="Basic residues" evidence="4">
    <location>
        <begin position="511"/>
        <end position="526"/>
    </location>
</feature>
<evidence type="ECO:0000256" key="4">
    <source>
        <dbReference type="SAM" id="MobiDB-lite"/>
    </source>
</evidence>
<accession>A0A9P4YZM7</accession>
<evidence type="ECO:0000256" key="3">
    <source>
        <dbReference type="ARBA" id="ARBA00022833"/>
    </source>
</evidence>
<organism evidence="6 7">
    <name type="scientific">Geosmithia morbida</name>
    <dbReference type="NCBI Taxonomy" id="1094350"/>
    <lineage>
        <taxon>Eukaryota</taxon>
        <taxon>Fungi</taxon>
        <taxon>Dikarya</taxon>
        <taxon>Ascomycota</taxon>
        <taxon>Pezizomycotina</taxon>
        <taxon>Sordariomycetes</taxon>
        <taxon>Hypocreomycetidae</taxon>
        <taxon>Hypocreales</taxon>
        <taxon>Bionectriaceae</taxon>
        <taxon>Geosmithia</taxon>
    </lineage>
</organism>
<dbReference type="GO" id="GO:0061188">
    <property type="term" value="P:negative regulation of rDNA heterochromatin formation"/>
    <property type="evidence" value="ECO:0007669"/>
    <property type="project" value="TreeGrafter"/>
</dbReference>
<name>A0A9P4YZM7_9HYPO</name>
<dbReference type="Pfam" id="PF20826">
    <property type="entry name" value="PHD_5"/>
    <property type="match status" value="1"/>
</dbReference>
<dbReference type="RefSeq" id="XP_035323343.1">
    <property type="nucleotide sequence ID" value="XM_035467331.1"/>
</dbReference>
<dbReference type="OrthoDB" id="418595at2759"/>
<dbReference type="SUPFAM" id="SSF57903">
    <property type="entry name" value="FYVE/PHD zinc finger"/>
    <property type="match status" value="1"/>
</dbReference>
<feature type="domain" description="Zinc finger PHD-type" evidence="5">
    <location>
        <begin position="129"/>
        <end position="197"/>
    </location>
</feature>
<dbReference type="GeneID" id="55971585"/>
<feature type="compositionally biased region" description="Low complexity" evidence="4">
    <location>
        <begin position="464"/>
        <end position="492"/>
    </location>
</feature>
<dbReference type="InterPro" id="IPR003903">
    <property type="entry name" value="UIM_dom"/>
</dbReference>
<evidence type="ECO:0000313" key="6">
    <source>
        <dbReference type="EMBL" id="KAF4124691.1"/>
    </source>
</evidence>
<feature type="compositionally biased region" description="Low complexity" evidence="4">
    <location>
        <begin position="30"/>
        <end position="41"/>
    </location>
</feature>
<dbReference type="GO" id="GO:0061186">
    <property type="term" value="P:negative regulation of silent mating-type cassette heterochromatin formation"/>
    <property type="evidence" value="ECO:0007669"/>
    <property type="project" value="TreeGrafter"/>
</dbReference>
<dbReference type="InterPro" id="IPR053051">
    <property type="entry name" value="HDAC_complex_subunit"/>
</dbReference>
<feature type="compositionally biased region" description="Low complexity" evidence="4">
    <location>
        <begin position="689"/>
        <end position="702"/>
    </location>
</feature>
<evidence type="ECO:0000256" key="2">
    <source>
        <dbReference type="ARBA" id="ARBA00022771"/>
    </source>
</evidence>
<evidence type="ECO:0000313" key="7">
    <source>
        <dbReference type="Proteomes" id="UP000749293"/>
    </source>
</evidence>
<dbReference type="Gene3D" id="3.30.40.10">
    <property type="entry name" value="Zinc/RING finger domain, C3HC4 (zinc finger)"/>
    <property type="match status" value="1"/>
</dbReference>
<feature type="region of interest" description="Disordered" evidence="4">
    <location>
        <begin position="207"/>
        <end position="311"/>
    </location>
</feature>
<feature type="region of interest" description="Disordered" evidence="4">
    <location>
        <begin position="431"/>
        <end position="622"/>
    </location>
</feature>
<evidence type="ECO:0000256" key="1">
    <source>
        <dbReference type="ARBA" id="ARBA00022723"/>
    </source>
</evidence>
<feature type="region of interest" description="Disordered" evidence="4">
    <location>
        <begin position="1"/>
        <end position="111"/>
    </location>
</feature>
<feature type="compositionally biased region" description="Low complexity" evidence="4">
    <location>
        <begin position="53"/>
        <end position="66"/>
    </location>
</feature>
<feature type="compositionally biased region" description="Basic and acidic residues" evidence="4">
    <location>
        <begin position="530"/>
        <end position="540"/>
    </location>
</feature>
<reference evidence="6" key="1">
    <citation type="submission" date="2020-03" db="EMBL/GenBank/DDBJ databases">
        <title>Site-based positive gene gene selection in Geosmithia morbida across the United States reveals a broad range of putative effectors and factors for local host and environmental adapation.</title>
        <authorList>
            <person name="Onufrak A."/>
            <person name="Murdoch R.W."/>
            <person name="Gazis R."/>
            <person name="Huff M."/>
            <person name="Staton M."/>
            <person name="Klingeman W."/>
            <person name="Hadziabdic D."/>
        </authorList>
    </citation>
    <scope>NUCLEOTIDE SEQUENCE</scope>
    <source>
        <strain evidence="6">1262</strain>
    </source>
</reference>
<feature type="compositionally biased region" description="Basic and acidic residues" evidence="4">
    <location>
        <begin position="100"/>
        <end position="109"/>
    </location>
</feature>
<evidence type="ECO:0000259" key="5">
    <source>
        <dbReference type="SMART" id="SM00249"/>
    </source>
</evidence>
<dbReference type="SMART" id="SM00249">
    <property type="entry name" value="PHD"/>
    <property type="match status" value="1"/>
</dbReference>
<protein>
    <submittedName>
        <fullName evidence="6">PHD-finger</fullName>
    </submittedName>
</protein>
<dbReference type="Proteomes" id="UP000749293">
    <property type="component" value="Unassembled WGS sequence"/>
</dbReference>
<dbReference type="EMBL" id="JAANYQ010000004">
    <property type="protein sequence ID" value="KAF4124691.1"/>
    <property type="molecule type" value="Genomic_DNA"/>
</dbReference>
<sequence length="731" mass="78726">GGRPVFWRLASMAPPSPRRSSRARTTNPQSHHSSASSGTSGRAERTSRPSNKTSSGTSTPSASLSSEPLDGLDDTLLGRRRKRGGGGSGGGGGGDGAEDDHDKTSHPDVLDMANISGDDIQDEEDEAVRCICGSEEYPGRPAVDGPDAEFFAGLELTEDVTGFFVQCDVCKVWQHGACVGIFSAESSPDEYFCEQCRKDLHRISTDNNGQKYSKYVPLHRQSRATSRATSTAKERTQSPRSGGSKNPRPTSSYASKRRSTMNSRDAAYDDEQLRRAIEASKEEGGDGSTVLRRTKRGRSDSEEYDPFHQPPLRFNQSIEQWSNAYLLFEAETHPASRGSVLPLNPDRPRPSRSIVLPAETRWETKDHTPTTKPRRHKALGNCERGRKRRTMTAPETSSGKKPQIGAESAANIGVAKGGYLVRRVVLRMAADKETSKTDSDPSDETLSEPAKNPPPEKSEEEHPTTMPEQQQQQQQQGQQSAPKQQQQQQQQQQPPPPGTPPTMHTPTMANSHKKTAARSHHKRTKGRNQYTKDRDLENHPVDGAGSPARSMSRDISQNDSGHGNGDGIGIGNASGNGNGNGSGSGGSNGPAATTTTAKSSTTSHGHHELSKHQSKSKAAMAHKMSMLDMRRRVGAIMDFISRTQVDLAAEGAMTSSSSSSNASNPGSGQASPQKGGTPSRQLRGEAGDAEAAAGGTDAGANAGEKDFKDLNCMEMMDVLTRDMVKWQNQYT</sequence>
<dbReference type="PANTHER" id="PTHR47793:SF1">
    <property type="entry name" value="HISTONE DEACETYLASE COMPLEX SUBUNIT CTI6"/>
    <property type="match status" value="1"/>
</dbReference>
<dbReference type="AlphaFoldDB" id="A0A9P4YZM7"/>
<gene>
    <name evidence="6" type="ORF">GMORB2_5357</name>
</gene>
<keyword evidence="7" id="KW-1185">Reference proteome</keyword>
<feature type="compositionally biased region" description="Low complexity" evidence="4">
    <location>
        <begin position="589"/>
        <end position="603"/>
    </location>
</feature>
<feature type="compositionally biased region" description="Gly residues" evidence="4">
    <location>
        <begin position="562"/>
        <end position="588"/>
    </location>
</feature>
<keyword evidence="3" id="KW-0862">Zinc</keyword>
<feature type="region of interest" description="Disordered" evidence="4">
    <location>
        <begin position="363"/>
        <end position="404"/>
    </location>
</feature>
<feature type="compositionally biased region" description="Gly residues" evidence="4">
    <location>
        <begin position="85"/>
        <end position="95"/>
    </location>
</feature>
<feature type="compositionally biased region" description="Basic and acidic residues" evidence="4">
    <location>
        <begin position="454"/>
        <end position="463"/>
    </location>
</feature>
<proteinExistence type="predicted"/>
<dbReference type="PROSITE" id="PS01359">
    <property type="entry name" value="ZF_PHD_1"/>
    <property type="match status" value="1"/>
</dbReference>
<dbReference type="InterPro" id="IPR019786">
    <property type="entry name" value="Zinc_finger_PHD-type_CS"/>
</dbReference>
<dbReference type="PROSITE" id="PS50330">
    <property type="entry name" value="UIM"/>
    <property type="match status" value="1"/>
</dbReference>
<dbReference type="InterPro" id="IPR001965">
    <property type="entry name" value="Znf_PHD"/>
</dbReference>
<dbReference type="InterPro" id="IPR013083">
    <property type="entry name" value="Znf_RING/FYVE/PHD"/>
</dbReference>
<dbReference type="PANTHER" id="PTHR47793">
    <property type="entry name" value="HISTONE DEACETYLASE COMPLEX SUBUNIT CTI6"/>
    <property type="match status" value="1"/>
</dbReference>
<keyword evidence="1" id="KW-0479">Metal-binding</keyword>
<feature type="region of interest" description="Disordered" evidence="4">
    <location>
        <begin position="650"/>
        <end position="707"/>
    </location>
</feature>
<feature type="compositionally biased region" description="Basic and acidic residues" evidence="4">
    <location>
        <begin position="271"/>
        <end position="284"/>
    </location>
</feature>
<dbReference type="GO" id="GO:0033698">
    <property type="term" value="C:Rpd3L complex"/>
    <property type="evidence" value="ECO:0007669"/>
    <property type="project" value="TreeGrafter"/>
</dbReference>
<feature type="non-terminal residue" evidence="6">
    <location>
        <position position="1"/>
    </location>
</feature>
<feature type="compositionally biased region" description="Polar residues" evidence="4">
    <location>
        <begin position="238"/>
        <end position="254"/>
    </location>
</feature>
<dbReference type="InterPro" id="IPR011011">
    <property type="entry name" value="Znf_FYVE_PHD"/>
</dbReference>
<comment type="caution">
    <text evidence="6">The sequence shown here is derived from an EMBL/GenBank/DDBJ whole genome shotgun (WGS) entry which is preliminary data.</text>
</comment>
<feature type="compositionally biased region" description="Low complexity" evidence="4">
    <location>
        <begin position="655"/>
        <end position="671"/>
    </location>
</feature>
<dbReference type="GO" id="GO:0008270">
    <property type="term" value="F:zinc ion binding"/>
    <property type="evidence" value="ECO:0007669"/>
    <property type="project" value="UniProtKB-KW"/>
</dbReference>
<keyword evidence="2" id="KW-0863">Zinc-finger</keyword>
<dbReference type="GO" id="GO:0070210">
    <property type="term" value="C:Rpd3L-Expanded complex"/>
    <property type="evidence" value="ECO:0007669"/>
    <property type="project" value="TreeGrafter"/>
</dbReference>